<dbReference type="InterPro" id="IPR011545">
    <property type="entry name" value="DEAD/DEAH_box_helicase_dom"/>
</dbReference>
<proteinExistence type="predicted"/>
<evidence type="ECO:0000259" key="8">
    <source>
        <dbReference type="PROSITE" id="PS51194"/>
    </source>
</evidence>
<feature type="short sequence motif" description="Q motif" evidence="6">
    <location>
        <begin position="32"/>
        <end position="60"/>
    </location>
</feature>
<dbReference type="InterPro" id="IPR050079">
    <property type="entry name" value="DEAD_box_RNA_helicase"/>
</dbReference>
<organism evidence="10 11">
    <name type="scientific">Galendromus occidentalis</name>
    <name type="common">western predatory mite</name>
    <dbReference type="NCBI Taxonomy" id="34638"/>
    <lineage>
        <taxon>Eukaryota</taxon>
        <taxon>Metazoa</taxon>
        <taxon>Ecdysozoa</taxon>
        <taxon>Arthropoda</taxon>
        <taxon>Chelicerata</taxon>
        <taxon>Arachnida</taxon>
        <taxon>Acari</taxon>
        <taxon>Parasitiformes</taxon>
        <taxon>Mesostigmata</taxon>
        <taxon>Gamasina</taxon>
        <taxon>Phytoseioidea</taxon>
        <taxon>Phytoseiidae</taxon>
        <taxon>Typhlodrominae</taxon>
        <taxon>Galendromus</taxon>
    </lineage>
</organism>
<dbReference type="PROSITE" id="PS51195">
    <property type="entry name" value="Q_MOTIF"/>
    <property type="match status" value="1"/>
</dbReference>
<evidence type="ECO:0000256" key="2">
    <source>
        <dbReference type="ARBA" id="ARBA00022741"/>
    </source>
</evidence>
<dbReference type="InterPro" id="IPR001650">
    <property type="entry name" value="Helicase_C-like"/>
</dbReference>
<keyword evidence="5" id="KW-0067">ATP-binding</keyword>
<feature type="domain" description="DEAD-box RNA helicase Q" evidence="9">
    <location>
        <begin position="32"/>
        <end position="60"/>
    </location>
</feature>
<evidence type="ECO:0000256" key="4">
    <source>
        <dbReference type="ARBA" id="ARBA00022806"/>
    </source>
</evidence>
<keyword evidence="2" id="KW-0547">Nucleotide-binding</keyword>
<dbReference type="InterPro" id="IPR014014">
    <property type="entry name" value="RNA_helicase_DEAD_Q_motif"/>
</dbReference>
<dbReference type="Gene3D" id="3.40.50.300">
    <property type="entry name" value="P-loop containing nucleotide triphosphate hydrolases"/>
    <property type="match status" value="2"/>
</dbReference>
<dbReference type="SMART" id="SM00490">
    <property type="entry name" value="HELICc"/>
    <property type="match status" value="1"/>
</dbReference>
<dbReference type="PROSITE" id="PS51194">
    <property type="entry name" value="HELICASE_CTER"/>
    <property type="match status" value="1"/>
</dbReference>
<evidence type="ECO:0000256" key="3">
    <source>
        <dbReference type="ARBA" id="ARBA00022801"/>
    </source>
</evidence>
<dbReference type="InterPro" id="IPR014001">
    <property type="entry name" value="Helicase_ATP-bd"/>
</dbReference>
<dbReference type="SUPFAM" id="SSF52540">
    <property type="entry name" value="P-loop containing nucleoside triphosphate hydrolases"/>
    <property type="match status" value="1"/>
</dbReference>
<dbReference type="Pfam" id="PF00270">
    <property type="entry name" value="DEAD"/>
    <property type="match status" value="1"/>
</dbReference>
<dbReference type="GO" id="GO:0003724">
    <property type="term" value="F:RNA helicase activity"/>
    <property type="evidence" value="ECO:0007669"/>
    <property type="project" value="UniProtKB-EC"/>
</dbReference>
<protein>
    <recommendedName>
        <fullName evidence="1">RNA helicase</fullName>
        <ecNumber evidence="1">3.6.4.13</ecNumber>
    </recommendedName>
</protein>
<evidence type="ECO:0000313" key="11">
    <source>
        <dbReference type="RefSeq" id="XP_003747181.1"/>
    </source>
</evidence>
<dbReference type="InterPro" id="IPR027417">
    <property type="entry name" value="P-loop_NTPase"/>
</dbReference>
<evidence type="ECO:0000313" key="10">
    <source>
        <dbReference type="Proteomes" id="UP000694867"/>
    </source>
</evidence>
<keyword evidence="4 11" id="KW-0347">Helicase</keyword>
<dbReference type="AlphaFoldDB" id="A0AAJ6QXL8"/>
<evidence type="ECO:0000259" key="7">
    <source>
        <dbReference type="PROSITE" id="PS51192"/>
    </source>
</evidence>
<dbReference type="PANTHER" id="PTHR47959">
    <property type="entry name" value="ATP-DEPENDENT RNA HELICASE RHLE-RELATED"/>
    <property type="match status" value="1"/>
</dbReference>
<dbReference type="EC" id="3.6.4.13" evidence="1"/>
<evidence type="ECO:0000256" key="5">
    <source>
        <dbReference type="ARBA" id="ARBA00022840"/>
    </source>
</evidence>
<dbReference type="GO" id="GO:0016787">
    <property type="term" value="F:hydrolase activity"/>
    <property type="evidence" value="ECO:0007669"/>
    <property type="project" value="UniProtKB-KW"/>
</dbReference>
<dbReference type="GO" id="GO:0005829">
    <property type="term" value="C:cytosol"/>
    <property type="evidence" value="ECO:0007669"/>
    <property type="project" value="TreeGrafter"/>
</dbReference>
<dbReference type="GO" id="GO:0003676">
    <property type="term" value="F:nucleic acid binding"/>
    <property type="evidence" value="ECO:0007669"/>
    <property type="project" value="InterPro"/>
</dbReference>
<dbReference type="RefSeq" id="XP_003747181.1">
    <property type="nucleotide sequence ID" value="XM_003747133.2"/>
</dbReference>
<keyword evidence="10" id="KW-1185">Reference proteome</keyword>
<dbReference type="GO" id="GO:0005524">
    <property type="term" value="F:ATP binding"/>
    <property type="evidence" value="ECO:0007669"/>
    <property type="project" value="UniProtKB-KW"/>
</dbReference>
<dbReference type="GeneID" id="100904483"/>
<feature type="domain" description="Helicase ATP-binding" evidence="7">
    <location>
        <begin position="65"/>
        <end position="236"/>
    </location>
</feature>
<accession>A0AAJ6QXL8</accession>
<dbReference type="Pfam" id="PF00271">
    <property type="entry name" value="Helicase_C"/>
    <property type="match status" value="1"/>
</dbReference>
<evidence type="ECO:0000256" key="6">
    <source>
        <dbReference type="PROSITE-ProRule" id="PRU00552"/>
    </source>
</evidence>
<evidence type="ECO:0000256" key="1">
    <source>
        <dbReference type="ARBA" id="ARBA00012552"/>
    </source>
</evidence>
<keyword evidence="3" id="KW-0378">Hydrolase</keyword>
<dbReference type="CDD" id="cd18787">
    <property type="entry name" value="SF2_C_DEAD"/>
    <property type="match status" value="1"/>
</dbReference>
<dbReference type="PROSITE" id="PS51192">
    <property type="entry name" value="HELICASE_ATP_BIND_1"/>
    <property type="match status" value="1"/>
</dbReference>
<evidence type="ECO:0000259" key="9">
    <source>
        <dbReference type="PROSITE" id="PS51195"/>
    </source>
</evidence>
<dbReference type="Proteomes" id="UP000694867">
    <property type="component" value="Unplaced"/>
</dbReference>
<dbReference type="PANTHER" id="PTHR47959:SF1">
    <property type="entry name" value="ATP-DEPENDENT RNA HELICASE DBPA"/>
    <property type="match status" value="1"/>
</dbReference>
<sequence>MDPLRDLRTALQSGEYEVERSGDARSSVQTVTNFADLGINDDLYRAICKMGFRNPSRIQETALPILMENPPTNMMAQSQSGTGKTAAFLLAALTRVKAENQWPQVLIILPTLELAEQIATQCRQMLQFTSGIEVRHAVRGEVLPRRLTLREQVVIGTPGKLADWALRREHFDIKKIRVFVLDEADVMMSEKGHYVACINIHRRLDADNCQMLLFSATFDAAVITLADAIIKEPFVKITLRTEELALGNISHYYMHTRSEKEKLEAISTLYQLHNIGQAIIFCRTRASAFRIAGLMRELGQKVASLHGELEPSERLAIIEGFRRGNQKVLTTTNVCARGIDILSVTLVINYDLPLSSDGQADIEIYYHRVGRTGRFGRHGTAVDFINPTNLMEVAALKQIERELRIEARFIDHESFESVTSMEPSH</sequence>
<feature type="domain" description="Helicase C-terminal" evidence="8">
    <location>
        <begin position="248"/>
        <end position="422"/>
    </location>
</feature>
<gene>
    <name evidence="11" type="primary">LOC100904483</name>
</gene>
<name>A0AAJ6QXL8_9ACAR</name>
<dbReference type="SMART" id="SM00487">
    <property type="entry name" value="DEXDc"/>
    <property type="match status" value="1"/>
</dbReference>
<dbReference type="KEGG" id="goe:100904483"/>
<reference evidence="11" key="1">
    <citation type="submission" date="2025-08" db="UniProtKB">
        <authorList>
            <consortium name="RefSeq"/>
        </authorList>
    </citation>
    <scope>IDENTIFICATION</scope>
</reference>